<evidence type="ECO:0000313" key="3">
    <source>
        <dbReference type="Proteomes" id="UP000651728"/>
    </source>
</evidence>
<name>A0ABQ4F991_9ACTN</name>
<evidence type="ECO:0000256" key="1">
    <source>
        <dbReference type="SAM" id="MobiDB-lite"/>
    </source>
</evidence>
<gene>
    <name evidence="2" type="ORF">Mam01_15140</name>
</gene>
<protein>
    <submittedName>
        <fullName evidence="2">Uncharacterized protein</fullName>
    </submittedName>
</protein>
<organism evidence="2 3">
    <name type="scientific">Microbispora amethystogenes</name>
    <dbReference type="NCBI Taxonomy" id="1427754"/>
    <lineage>
        <taxon>Bacteria</taxon>
        <taxon>Bacillati</taxon>
        <taxon>Actinomycetota</taxon>
        <taxon>Actinomycetes</taxon>
        <taxon>Streptosporangiales</taxon>
        <taxon>Streptosporangiaceae</taxon>
        <taxon>Microbispora</taxon>
    </lineage>
</organism>
<dbReference type="EMBL" id="BOOB01000009">
    <property type="protein sequence ID" value="GIH31350.1"/>
    <property type="molecule type" value="Genomic_DNA"/>
</dbReference>
<accession>A0ABQ4F991</accession>
<dbReference type="Proteomes" id="UP000651728">
    <property type="component" value="Unassembled WGS sequence"/>
</dbReference>
<proteinExistence type="predicted"/>
<comment type="caution">
    <text evidence="2">The sequence shown here is derived from an EMBL/GenBank/DDBJ whole genome shotgun (WGS) entry which is preliminary data.</text>
</comment>
<feature type="region of interest" description="Disordered" evidence="1">
    <location>
        <begin position="1"/>
        <end position="34"/>
    </location>
</feature>
<reference evidence="2 3" key="1">
    <citation type="submission" date="2021-01" db="EMBL/GenBank/DDBJ databases">
        <title>Whole genome shotgun sequence of Microbispora amethystogenes NBRC 101907.</title>
        <authorList>
            <person name="Komaki H."/>
            <person name="Tamura T."/>
        </authorList>
    </citation>
    <scope>NUCLEOTIDE SEQUENCE [LARGE SCALE GENOMIC DNA]</scope>
    <source>
        <strain evidence="2 3">NBRC 101907</strain>
    </source>
</reference>
<sequence>MAQAAPGGDRLGAGSEVSEGQGEGGEFLGGQRVPNDVGHSLTIIIRTDIFPNGCSEDWTGSPDLTATFS</sequence>
<keyword evidence="3" id="KW-1185">Reference proteome</keyword>
<evidence type="ECO:0000313" key="2">
    <source>
        <dbReference type="EMBL" id="GIH31350.1"/>
    </source>
</evidence>